<dbReference type="EMBL" id="BSUM01000001">
    <property type="protein sequence ID" value="GMA32151.1"/>
    <property type="molecule type" value="Genomic_DNA"/>
</dbReference>
<gene>
    <name evidence="2" type="ORF">GCM10025875_21430</name>
</gene>
<evidence type="ECO:0008006" key="4">
    <source>
        <dbReference type="Google" id="ProtNLM"/>
    </source>
</evidence>
<dbReference type="Proteomes" id="UP001157161">
    <property type="component" value="Unassembled WGS sequence"/>
</dbReference>
<comment type="caution">
    <text evidence="2">The sequence shown here is derived from an EMBL/GenBank/DDBJ whole genome shotgun (WGS) entry which is preliminary data.</text>
</comment>
<feature type="chain" id="PRO_5041207519" description="Secreted protein" evidence="1">
    <location>
        <begin position="23"/>
        <end position="85"/>
    </location>
</feature>
<dbReference type="RefSeq" id="WP_284250855.1">
    <property type="nucleotide sequence ID" value="NZ_BSUM01000001.1"/>
</dbReference>
<dbReference type="AlphaFoldDB" id="A0AA37XFJ9"/>
<keyword evidence="3" id="KW-1185">Reference proteome</keyword>
<feature type="signal peptide" evidence="1">
    <location>
        <begin position="1"/>
        <end position="22"/>
    </location>
</feature>
<sequence>MRTIYRTAAAAALALGFLGTTAATAPPAEAAQYTARFTTYQGCMDGMYRWLSARNINVGYSCAPVRIPGTNQFWYLGASNPYKTI</sequence>
<proteinExistence type="predicted"/>
<reference evidence="2" key="2">
    <citation type="submission" date="2023-02" db="EMBL/GenBank/DDBJ databases">
        <authorList>
            <person name="Sun Q."/>
            <person name="Mori K."/>
        </authorList>
    </citation>
    <scope>NUCLEOTIDE SEQUENCE</scope>
    <source>
        <strain evidence="2">NBRC 112290</strain>
    </source>
</reference>
<reference evidence="2" key="1">
    <citation type="journal article" date="2014" name="Int. J. Syst. Evol. Microbiol.">
        <title>Complete genome sequence of Corynebacterium casei LMG S-19264T (=DSM 44701T), isolated from a smear-ripened cheese.</title>
        <authorList>
            <consortium name="US DOE Joint Genome Institute (JGI-PGF)"/>
            <person name="Walter F."/>
            <person name="Albersmeier A."/>
            <person name="Kalinowski J."/>
            <person name="Ruckert C."/>
        </authorList>
    </citation>
    <scope>NUCLEOTIDE SEQUENCE</scope>
    <source>
        <strain evidence="2">NBRC 112290</strain>
    </source>
</reference>
<protein>
    <recommendedName>
        <fullName evidence="4">Secreted protein</fullName>
    </recommendedName>
</protein>
<keyword evidence="1" id="KW-0732">Signal</keyword>
<evidence type="ECO:0000256" key="1">
    <source>
        <dbReference type="SAM" id="SignalP"/>
    </source>
</evidence>
<evidence type="ECO:0000313" key="2">
    <source>
        <dbReference type="EMBL" id="GMA32151.1"/>
    </source>
</evidence>
<evidence type="ECO:0000313" key="3">
    <source>
        <dbReference type="Proteomes" id="UP001157161"/>
    </source>
</evidence>
<organism evidence="2 3">
    <name type="scientific">Litorihabitans aurantiacus</name>
    <dbReference type="NCBI Taxonomy" id="1930061"/>
    <lineage>
        <taxon>Bacteria</taxon>
        <taxon>Bacillati</taxon>
        <taxon>Actinomycetota</taxon>
        <taxon>Actinomycetes</taxon>
        <taxon>Micrococcales</taxon>
        <taxon>Beutenbergiaceae</taxon>
        <taxon>Litorihabitans</taxon>
    </lineage>
</organism>
<accession>A0AA37XFJ9</accession>
<name>A0AA37XFJ9_9MICO</name>